<dbReference type="Gene3D" id="3.40.50.360">
    <property type="match status" value="1"/>
</dbReference>
<evidence type="ECO:0000256" key="1">
    <source>
        <dbReference type="ARBA" id="ARBA00023002"/>
    </source>
</evidence>
<feature type="domain" description="Flavodoxin-like fold" evidence="2">
    <location>
        <begin position="3"/>
        <end position="157"/>
    </location>
</feature>
<dbReference type="PANTHER" id="PTHR47307">
    <property type="entry name" value="GLUTATHIONE-REGULATED POTASSIUM-EFFLUX SYSTEM ANCILLARY PROTEIN KEFG"/>
    <property type="match status" value="1"/>
</dbReference>
<dbReference type="InterPro" id="IPR029039">
    <property type="entry name" value="Flavoprotein-like_sf"/>
</dbReference>
<evidence type="ECO:0000259" key="2">
    <source>
        <dbReference type="Pfam" id="PF02525"/>
    </source>
</evidence>
<sequence>MSEIVVISGHPNSAGSYANSVILHELKQSIANIDIRYLDKLYPDFKIDIQAEQNALINADVIVLQFPFYWYSIPALLKKWLDDVFAYDFAFGANGDKLKGKDLILSFTVGGPEESYDPLGYNHFTVEQLIYPLQQTAYLTGLNFCEPIYTHRMVYVEGVYNKLEDVQNRATIHAKRLIKRIDVLQNSPEIIIKRFAKHWFENFDTLPNDSTIFTAHLSEGITLSMPEGEFTGHSGFRDWYKMARETFKPNCEHIVEQIAVKKQREQSYQVELRIRLLADTFEDSKLQGEQVNLLVNELWDLKLKDNGQIEISQYSVEVA</sequence>
<dbReference type="EMBL" id="MAUJ01000001">
    <property type="protein sequence ID" value="OCQ23086.1"/>
    <property type="molecule type" value="Genomic_DNA"/>
</dbReference>
<dbReference type="GO" id="GO:0009055">
    <property type="term" value="F:electron transfer activity"/>
    <property type="evidence" value="ECO:0007669"/>
    <property type="project" value="TreeGrafter"/>
</dbReference>
<keyword evidence="1" id="KW-0560">Oxidoreductase</keyword>
<proteinExistence type="predicted"/>
<dbReference type="PANTHER" id="PTHR47307:SF1">
    <property type="entry name" value="GLUTATHIONE-REGULATED POTASSIUM-EFFLUX SYSTEM ANCILLARY PROTEIN KEFG"/>
    <property type="match status" value="1"/>
</dbReference>
<dbReference type="SUPFAM" id="SSF52218">
    <property type="entry name" value="Flavoproteins"/>
    <property type="match status" value="1"/>
</dbReference>
<dbReference type="Proteomes" id="UP000093366">
    <property type="component" value="Unassembled WGS sequence"/>
</dbReference>
<comment type="caution">
    <text evidence="3">The sequence shown here is derived from an EMBL/GenBank/DDBJ whole genome shotgun (WGS) entry which is preliminary data.</text>
</comment>
<dbReference type="AlphaFoldDB" id="A0A1C0TUT4"/>
<accession>A0A1C0TUT4</accession>
<organism evidence="3 4">
    <name type="scientific">Pseudoalteromonas luteoviolacea</name>
    <dbReference type="NCBI Taxonomy" id="43657"/>
    <lineage>
        <taxon>Bacteria</taxon>
        <taxon>Pseudomonadati</taxon>
        <taxon>Pseudomonadota</taxon>
        <taxon>Gammaproteobacteria</taxon>
        <taxon>Alteromonadales</taxon>
        <taxon>Pseudoalteromonadaceae</taxon>
        <taxon>Pseudoalteromonas</taxon>
    </lineage>
</organism>
<dbReference type="InterPro" id="IPR032710">
    <property type="entry name" value="NTF2-like_dom_sf"/>
</dbReference>
<dbReference type="GO" id="GO:0010181">
    <property type="term" value="F:FMN binding"/>
    <property type="evidence" value="ECO:0007669"/>
    <property type="project" value="TreeGrafter"/>
</dbReference>
<dbReference type="SUPFAM" id="SSF54427">
    <property type="entry name" value="NTF2-like"/>
    <property type="match status" value="1"/>
</dbReference>
<name>A0A1C0TUT4_9GAMM</name>
<evidence type="ECO:0000313" key="4">
    <source>
        <dbReference type="Proteomes" id="UP000093366"/>
    </source>
</evidence>
<evidence type="ECO:0000313" key="3">
    <source>
        <dbReference type="EMBL" id="OCQ23086.1"/>
    </source>
</evidence>
<gene>
    <name evidence="3" type="ORF">A7985_03800</name>
</gene>
<protein>
    <submittedName>
        <fullName evidence="3">FMN reductase</fullName>
    </submittedName>
</protein>
<dbReference type="OrthoDB" id="9798454at2"/>
<dbReference type="Pfam" id="PF02525">
    <property type="entry name" value="Flavodoxin_2"/>
    <property type="match status" value="1"/>
</dbReference>
<reference evidence="4" key="1">
    <citation type="submission" date="2016-07" db="EMBL/GenBank/DDBJ databases">
        <authorList>
            <person name="Florea S."/>
            <person name="Webb J.S."/>
            <person name="Jaromczyk J."/>
            <person name="Schardl C.L."/>
        </authorList>
    </citation>
    <scope>NUCLEOTIDE SEQUENCE [LARGE SCALE GENOMIC DNA]</scope>
    <source>
        <strain evidence="4">IPB1</strain>
    </source>
</reference>
<dbReference type="InterPro" id="IPR003680">
    <property type="entry name" value="Flavodoxin_fold"/>
</dbReference>
<dbReference type="RefSeq" id="WP_065789072.1">
    <property type="nucleotide sequence ID" value="NZ_MAUJ01000001.1"/>
</dbReference>
<dbReference type="InterPro" id="IPR046980">
    <property type="entry name" value="KefG/KefF"/>
</dbReference>
<dbReference type="GO" id="GO:0003955">
    <property type="term" value="F:NAD(P)H dehydrogenase (quinone) activity"/>
    <property type="evidence" value="ECO:0007669"/>
    <property type="project" value="TreeGrafter"/>
</dbReference>